<evidence type="ECO:0000313" key="3">
    <source>
        <dbReference type="Proteomes" id="UP000284962"/>
    </source>
</evidence>
<reference evidence="2 3" key="1">
    <citation type="submission" date="2018-08" db="EMBL/GenBank/DDBJ databases">
        <title>A genome reference for cultivated species of the human gut microbiota.</title>
        <authorList>
            <person name="Zou Y."/>
            <person name="Xue W."/>
            <person name="Luo G."/>
        </authorList>
    </citation>
    <scope>NUCLEOTIDE SEQUENCE [LARGE SCALE GENOMIC DNA]</scope>
    <source>
        <strain evidence="2 3">AM46-16</strain>
    </source>
</reference>
<name>A0A413QMY8_9FIRM</name>
<evidence type="ECO:0000256" key="1">
    <source>
        <dbReference type="SAM" id="Phobius"/>
    </source>
</evidence>
<feature type="transmembrane region" description="Helical" evidence="1">
    <location>
        <begin position="137"/>
        <end position="158"/>
    </location>
</feature>
<comment type="caution">
    <text evidence="2">The sequence shown here is derived from an EMBL/GenBank/DDBJ whole genome shotgun (WGS) entry which is preliminary data.</text>
</comment>
<protein>
    <submittedName>
        <fullName evidence="2">Uncharacterized protein</fullName>
    </submittedName>
</protein>
<keyword evidence="1" id="KW-0812">Transmembrane</keyword>
<keyword evidence="1" id="KW-0472">Membrane</keyword>
<dbReference type="AlphaFoldDB" id="A0A413QMY8"/>
<sequence length="170" mass="20240">MKFLLVFLFFILIKVLLNMYRYARARSLYKKFLSGKNFTSFIPELDILFKNAGTSYKTTYDEQKHGYWERSIRDIAYSADKSKYFDEVNKVFQVTIGVYRLRIKNTLNPFYWLFLPLNFLYSKSICPNSAVKTIITVMYWALGTVASYLLNLLLDFVYRDYLLKLLKTLL</sequence>
<proteinExistence type="predicted"/>
<keyword evidence="1" id="KW-1133">Transmembrane helix</keyword>
<gene>
    <name evidence="2" type="ORF">DW957_02385</name>
</gene>
<dbReference type="EMBL" id="QSEW01000002">
    <property type="protein sequence ID" value="RHA01663.1"/>
    <property type="molecule type" value="Genomic_DNA"/>
</dbReference>
<organism evidence="2 3">
    <name type="scientific">Dorea formicigenerans</name>
    <dbReference type="NCBI Taxonomy" id="39486"/>
    <lineage>
        <taxon>Bacteria</taxon>
        <taxon>Bacillati</taxon>
        <taxon>Bacillota</taxon>
        <taxon>Clostridia</taxon>
        <taxon>Lachnospirales</taxon>
        <taxon>Lachnospiraceae</taxon>
        <taxon>Dorea</taxon>
    </lineage>
</organism>
<accession>A0A413QMY8</accession>
<dbReference type="Proteomes" id="UP000284962">
    <property type="component" value="Unassembled WGS sequence"/>
</dbReference>
<evidence type="ECO:0000313" key="2">
    <source>
        <dbReference type="EMBL" id="RHA01663.1"/>
    </source>
</evidence>